<reference evidence="2 3" key="2">
    <citation type="journal article" date="2015" name="Stand. Genomic Sci.">
        <title>High quality draft genomic sequence of Flavobacterium enshiense DK69(T) and comparison among Flavobacterium genomes.</title>
        <authorList>
            <person name="Zeng Z."/>
            <person name="Chen C."/>
            <person name="Du H."/>
            <person name="Wang G."/>
            <person name="Li M."/>
        </authorList>
    </citation>
    <scope>NUCLEOTIDE SEQUENCE [LARGE SCALE GENOMIC DNA]</scope>
    <source>
        <strain evidence="2 3">DK69</strain>
    </source>
</reference>
<evidence type="ECO:0000313" key="2">
    <source>
        <dbReference type="EMBL" id="KGO95469.1"/>
    </source>
</evidence>
<reference evidence="3" key="1">
    <citation type="submission" date="2013-09" db="EMBL/GenBank/DDBJ databases">
        <authorList>
            <person name="Zeng Z."/>
            <person name="Chen C."/>
        </authorList>
    </citation>
    <scope>NUCLEOTIDE SEQUENCE [LARGE SCALE GENOMIC DNA]</scope>
    <source>
        <strain evidence="3">DK69</strain>
    </source>
</reference>
<dbReference type="RefSeq" id="WP_023572632.1">
    <property type="nucleotide sequence ID" value="NZ_AVCS01000006.1"/>
</dbReference>
<dbReference type="EMBL" id="JRLZ01000010">
    <property type="protein sequence ID" value="KGO95469.1"/>
    <property type="molecule type" value="Genomic_DNA"/>
</dbReference>
<dbReference type="InterPro" id="IPR018551">
    <property type="entry name" value="DUF2007"/>
</dbReference>
<dbReference type="Proteomes" id="UP000030149">
    <property type="component" value="Unassembled WGS sequence"/>
</dbReference>
<sequence>MNEFITIAVFDYPHEITVLKHLLDQTEIQYFFENETMTAIAPMYSQALGGIRLKVHPDDVETVREILKKLKDDSHLRIV</sequence>
<dbReference type="STRING" id="1107311.Q767_11760"/>
<organism evidence="2 3">
    <name type="scientific">Flavobacterium enshiense DK69</name>
    <dbReference type="NCBI Taxonomy" id="1107311"/>
    <lineage>
        <taxon>Bacteria</taxon>
        <taxon>Pseudomonadati</taxon>
        <taxon>Bacteroidota</taxon>
        <taxon>Flavobacteriia</taxon>
        <taxon>Flavobacteriales</taxon>
        <taxon>Flavobacteriaceae</taxon>
        <taxon>Flavobacterium</taxon>
    </lineage>
</organism>
<proteinExistence type="predicted"/>
<feature type="domain" description="DUF2007" evidence="1">
    <location>
        <begin position="10"/>
        <end position="70"/>
    </location>
</feature>
<comment type="caution">
    <text evidence="2">The sequence shown here is derived from an EMBL/GenBank/DDBJ whole genome shotgun (WGS) entry which is preliminary data.</text>
</comment>
<dbReference type="SUPFAM" id="SSF54913">
    <property type="entry name" value="GlnB-like"/>
    <property type="match status" value="1"/>
</dbReference>
<dbReference type="AlphaFoldDB" id="V6SBX6"/>
<evidence type="ECO:0000313" key="3">
    <source>
        <dbReference type="Proteomes" id="UP000030149"/>
    </source>
</evidence>
<dbReference type="PATRIC" id="fig|1107311.3.peg.570"/>
<keyword evidence="3" id="KW-1185">Reference proteome</keyword>
<dbReference type="InterPro" id="IPR011322">
    <property type="entry name" value="N-reg_PII-like_a/b"/>
</dbReference>
<accession>V6SBX6</accession>
<evidence type="ECO:0000259" key="1">
    <source>
        <dbReference type="Pfam" id="PF09413"/>
    </source>
</evidence>
<name>V6SBX6_9FLAO</name>
<dbReference type="eggNOG" id="ENOG50333NH">
    <property type="taxonomic scope" value="Bacteria"/>
</dbReference>
<dbReference type="OrthoDB" id="8480302at2"/>
<dbReference type="Pfam" id="PF09413">
    <property type="entry name" value="DUF2007"/>
    <property type="match status" value="1"/>
</dbReference>
<protein>
    <recommendedName>
        <fullName evidence="1">DUF2007 domain-containing protein</fullName>
    </recommendedName>
</protein>
<gene>
    <name evidence="2" type="ORF">Q767_11760</name>
</gene>
<dbReference type="Gene3D" id="3.30.70.790">
    <property type="entry name" value="UreE, C-terminal domain"/>
    <property type="match status" value="1"/>
</dbReference>